<evidence type="ECO:0000256" key="5">
    <source>
        <dbReference type="PROSITE-ProRule" id="PRU01248"/>
    </source>
</evidence>
<dbReference type="InterPro" id="IPR002104">
    <property type="entry name" value="Integrase_catalytic"/>
</dbReference>
<dbReference type="AlphaFoldDB" id="Q7MPT5"/>
<feature type="domain" description="Core-binding (CB)" evidence="7">
    <location>
        <begin position="109"/>
        <end position="192"/>
    </location>
</feature>
<gene>
    <name evidence="8" type="ordered locus">VV0277</name>
</gene>
<reference evidence="8 9" key="1">
    <citation type="journal article" date="2003" name="Genome Res.">
        <title>Comparative genome analysis of Vibrio vulnificus, a marine pathogen.</title>
        <authorList>
            <person name="Chen C.Y."/>
            <person name="Wu K.M."/>
            <person name="Chang Y.C."/>
            <person name="Chang C.H."/>
            <person name="Tsai H.C."/>
            <person name="Liao T.L."/>
            <person name="Liu Y.M."/>
            <person name="Chen H.J."/>
            <person name="Shen A.B."/>
            <person name="Li J.C."/>
            <person name="Su T.L."/>
            <person name="Shao C.P."/>
            <person name="Lee C.T."/>
            <person name="Hor L.I."/>
            <person name="Tsai S.F."/>
        </authorList>
    </citation>
    <scope>NUCLEOTIDE SEQUENCE [LARGE SCALE GENOMIC DNA]</scope>
    <source>
        <strain evidence="8 9">YJ016</strain>
    </source>
</reference>
<dbReference type="KEGG" id="vvy:VV0277"/>
<dbReference type="PANTHER" id="PTHR30629">
    <property type="entry name" value="PROPHAGE INTEGRASE"/>
    <property type="match status" value="1"/>
</dbReference>
<dbReference type="Gene3D" id="1.10.150.130">
    <property type="match status" value="1"/>
</dbReference>
<dbReference type="PROSITE" id="PS51900">
    <property type="entry name" value="CB"/>
    <property type="match status" value="1"/>
</dbReference>
<dbReference type="InterPro" id="IPR013762">
    <property type="entry name" value="Integrase-like_cat_sf"/>
</dbReference>
<comment type="similarity">
    <text evidence="1">Belongs to the 'phage' integrase family.</text>
</comment>
<sequence>MVGSHYCPLHYFSNYGVNMGKLTAKQVIAYSKADPKKYSDGEGLYFCVRKQGSPYWMIRYTTAKGRREATLGQFPLMSLADARIAAAYFRKEVRDGIDPLLEKQKIELPDIETVDQLFHDWYRTDLSRRLKHPKIPYRVYTKDISPVIGIKCIAEVTARDVREVLERIRESNRPTIANDTLMYMKQLFRHAIKLDLTLNNPAAAFTVDDAGGVESSKDRMLSKEEIHYAFSVFHTHINSFGRDNYLACCLFLVLGVRKSELCEAMWREMDLTTGVWDLPKERSKTGVPISIPLPRQAIAWFNELQIRACGSPYVFPARRASHRPHMGPDTLNRAISKLFGREPGRKKQPPNKMGKLEHFTVHDLRRTFRSLAASLGIAGNVAERCLNHKLKGVEGIYDRHDYFEERRIAHQTVADVVEPLVNFEPASQHHTGGR</sequence>
<evidence type="ECO:0000313" key="8">
    <source>
        <dbReference type="EMBL" id="BAC93041.1"/>
    </source>
</evidence>
<evidence type="ECO:0000259" key="7">
    <source>
        <dbReference type="PROSITE" id="PS51900"/>
    </source>
</evidence>
<dbReference type="GO" id="GO:0015074">
    <property type="term" value="P:DNA integration"/>
    <property type="evidence" value="ECO:0007669"/>
    <property type="project" value="UniProtKB-KW"/>
</dbReference>
<dbReference type="Gene3D" id="3.30.160.390">
    <property type="entry name" value="Integrase, DNA-binding domain"/>
    <property type="match status" value="1"/>
</dbReference>
<dbReference type="InterPro" id="IPR044068">
    <property type="entry name" value="CB"/>
</dbReference>
<keyword evidence="4" id="KW-0233">DNA recombination</keyword>
<proteinExistence type="inferred from homology"/>
<dbReference type="InterPro" id="IPR011010">
    <property type="entry name" value="DNA_brk_join_enz"/>
</dbReference>
<dbReference type="InterPro" id="IPR025166">
    <property type="entry name" value="Integrase_DNA_bind_dom"/>
</dbReference>
<dbReference type="SUPFAM" id="SSF56349">
    <property type="entry name" value="DNA breaking-rejoining enzymes"/>
    <property type="match status" value="1"/>
</dbReference>
<dbReference type="Pfam" id="PF22022">
    <property type="entry name" value="Phage_int_M"/>
    <property type="match status" value="1"/>
</dbReference>
<dbReference type="InterPro" id="IPR053876">
    <property type="entry name" value="Phage_int_M"/>
</dbReference>
<keyword evidence="2" id="KW-0229">DNA integration</keyword>
<dbReference type="GO" id="GO:0006310">
    <property type="term" value="P:DNA recombination"/>
    <property type="evidence" value="ECO:0007669"/>
    <property type="project" value="UniProtKB-KW"/>
</dbReference>
<evidence type="ECO:0000256" key="3">
    <source>
        <dbReference type="ARBA" id="ARBA00023125"/>
    </source>
</evidence>
<dbReference type="GO" id="GO:0003677">
    <property type="term" value="F:DNA binding"/>
    <property type="evidence" value="ECO:0007669"/>
    <property type="project" value="UniProtKB-UniRule"/>
</dbReference>
<organism evidence="8 9">
    <name type="scientific">Vibrio vulnificus (strain YJ016)</name>
    <dbReference type="NCBI Taxonomy" id="196600"/>
    <lineage>
        <taxon>Bacteria</taxon>
        <taxon>Pseudomonadati</taxon>
        <taxon>Pseudomonadota</taxon>
        <taxon>Gammaproteobacteria</taxon>
        <taxon>Vibrionales</taxon>
        <taxon>Vibrionaceae</taxon>
        <taxon>Vibrio</taxon>
    </lineage>
</organism>
<dbReference type="CDD" id="cd00801">
    <property type="entry name" value="INT_P4_C"/>
    <property type="match status" value="1"/>
</dbReference>
<evidence type="ECO:0000256" key="4">
    <source>
        <dbReference type="ARBA" id="ARBA00023172"/>
    </source>
</evidence>
<dbReference type="Pfam" id="PF00589">
    <property type="entry name" value="Phage_integrase"/>
    <property type="match status" value="1"/>
</dbReference>
<dbReference type="Proteomes" id="UP000002675">
    <property type="component" value="Chromosome I"/>
</dbReference>
<dbReference type="PROSITE" id="PS51898">
    <property type="entry name" value="TYR_RECOMBINASE"/>
    <property type="match status" value="1"/>
</dbReference>
<accession>Q7MPT5</accession>
<dbReference type="InterPro" id="IPR050808">
    <property type="entry name" value="Phage_Integrase"/>
</dbReference>
<dbReference type="Pfam" id="PF13356">
    <property type="entry name" value="Arm-DNA-bind_3"/>
    <property type="match status" value="1"/>
</dbReference>
<feature type="domain" description="Tyr recombinase" evidence="6">
    <location>
        <begin position="216"/>
        <end position="411"/>
    </location>
</feature>
<dbReference type="InterPro" id="IPR010998">
    <property type="entry name" value="Integrase_recombinase_N"/>
</dbReference>
<dbReference type="HOGENOM" id="CLU_027562_0_4_6"/>
<name>Q7MPT5_VIBVY</name>
<keyword evidence="3 5" id="KW-0238">DNA-binding</keyword>
<dbReference type="PANTHER" id="PTHR30629:SF2">
    <property type="entry name" value="PROPHAGE INTEGRASE INTS-RELATED"/>
    <property type="match status" value="1"/>
</dbReference>
<dbReference type="Gene3D" id="1.10.443.10">
    <property type="entry name" value="Intergrase catalytic core"/>
    <property type="match status" value="1"/>
</dbReference>
<evidence type="ECO:0000313" key="9">
    <source>
        <dbReference type="Proteomes" id="UP000002675"/>
    </source>
</evidence>
<dbReference type="EMBL" id="BA000037">
    <property type="protein sequence ID" value="BAC93041.1"/>
    <property type="molecule type" value="Genomic_DNA"/>
</dbReference>
<protein>
    <submittedName>
        <fullName evidence="8">Site-specific recombinase, phage integrase family</fullName>
    </submittedName>
</protein>
<evidence type="ECO:0000256" key="2">
    <source>
        <dbReference type="ARBA" id="ARBA00022908"/>
    </source>
</evidence>
<dbReference type="InterPro" id="IPR038488">
    <property type="entry name" value="Integrase_DNA-bd_sf"/>
</dbReference>
<evidence type="ECO:0000259" key="6">
    <source>
        <dbReference type="PROSITE" id="PS51898"/>
    </source>
</evidence>
<evidence type="ECO:0000256" key="1">
    <source>
        <dbReference type="ARBA" id="ARBA00008857"/>
    </source>
</evidence>